<feature type="region of interest" description="Disordered" evidence="1">
    <location>
        <begin position="112"/>
        <end position="134"/>
    </location>
</feature>
<sequence>MPFISIPTIRQQRTSPTYSSTHPKQPPHTSPPHPEPPSMEKILKDDESFLTNFSTLTGVSCPTMKASFTHHLAYHRDPKACPGGHFASRSARDTWAAYEGGIKRTLEVRRENERRWAEDREAAKIPDAPNNPFS</sequence>
<name>A0A8H5FL80_9AGAR</name>
<evidence type="ECO:0000256" key="1">
    <source>
        <dbReference type="SAM" id="MobiDB-lite"/>
    </source>
</evidence>
<keyword evidence="3" id="KW-1185">Reference proteome</keyword>
<reference evidence="2 3" key="1">
    <citation type="journal article" date="2020" name="ISME J.">
        <title>Uncovering the hidden diversity of litter-decomposition mechanisms in mushroom-forming fungi.</title>
        <authorList>
            <person name="Floudas D."/>
            <person name="Bentzer J."/>
            <person name="Ahren D."/>
            <person name="Johansson T."/>
            <person name="Persson P."/>
            <person name="Tunlid A."/>
        </authorList>
    </citation>
    <scope>NUCLEOTIDE SEQUENCE [LARGE SCALE GENOMIC DNA]</scope>
    <source>
        <strain evidence="2 3">CBS 175.51</strain>
    </source>
</reference>
<gene>
    <name evidence="2" type="ORF">D9611_007430</name>
</gene>
<dbReference type="Proteomes" id="UP000541558">
    <property type="component" value="Unassembled WGS sequence"/>
</dbReference>
<proteinExistence type="predicted"/>
<feature type="region of interest" description="Disordered" evidence="1">
    <location>
        <begin position="1"/>
        <end position="40"/>
    </location>
</feature>
<dbReference type="EMBL" id="JAACJK010000003">
    <property type="protein sequence ID" value="KAF5340722.1"/>
    <property type="molecule type" value="Genomic_DNA"/>
</dbReference>
<evidence type="ECO:0000313" key="2">
    <source>
        <dbReference type="EMBL" id="KAF5340722.1"/>
    </source>
</evidence>
<dbReference type="AlphaFoldDB" id="A0A8H5FL80"/>
<feature type="compositionally biased region" description="Polar residues" evidence="1">
    <location>
        <begin position="8"/>
        <end position="18"/>
    </location>
</feature>
<feature type="compositionally biased region" description="Basic and acidic residues" evidence="1">
    <location>
        <begin position="112"/>
        <end position="124"/>
    </location>
</feature>
<protein>
    <submittedName>
        <fullName evidence="2">Uncharacterized protein</fullName>
    </submittedName>
</protein>
<evidence type="ECO:0000313" key="3">
    <source>
        <dbReference type="Proteomes" id="UP000541558"/>
    </source>
</evidence>
<feature type="compositionally biased region" description="Pro residues" evidence="1">
    <location>
        <begin position="24"/>
        <end position="37"/>
    </location>
</feature>
<organism evidence="2 3">
    <name type="scientific">Ephemerocybe angulata</name>
    <dbReference type="NCBI Taxonomy" id="980116"/>
    <lineage>
        <taxon>Eukaryota</taxon>
        <taxon>Fungi</taxon>
        <taxon>Dikarya</taxon>
        <taxon>Basidiomycota</taxon>
        <taxon>Agaricomycotina</taxon>
        <taxon>Agaricomycetes</taxon>
        <taxon>Agaricomycetidae</taxon>
        <taxon>Agaricales</taxon>
        <taxon>Agaricineae</taxon>
        <taxon>Psathyrellaceae</taxon>
        <taxon>Ephemerocybe</taxon>
    </lineage>
</organism>
<comment type="caution">
    <text evidence="2">The sequence shown here is derived from an EMBL/GenBank/DDBJ whole genome shotgun (WGS) entry which is preliminary data.</text>
</comment>
<accession>A0A8H5FL80</accession>